<proteinExistence type="predicted"/>
<evidence type="ECO:0000313" key="2">
    <source>
        <dbReference type="Proteomes" id="UP000256964"/>
    </source>
</evidence>
<dbReference type="AlphaFoldDB" id="A0A371CVI6"/>
<sequence length="182" mass="20799">MNPGQLVPVPWLLRHCTCFTVSAAHGPPSSSRSRCPSPRSTIARKVSYLGPSPAIMVAAKRSRTRVRGRSQRTYFVVRRRRDSIQRRSFALARDSQAHRGGSLLYEARISPRTRISLTHQHRTGARTLSRLPRHRKVDRPAGRVVSRSPAASVTCDMRSWSGVSHFRRQSYRMRWRLPCLCE</sequence>
<organism evidence="1 2">
    <name type="scientific">Lentinus brumalis</name>
    <dbReference type="NCBI Taxonomy" id="2498619"/>
    <lineage>
        <taxon>Eukaryota</taxon>
        <taxon>Fungi</taxon>
        <taxon>Dikarya</taxon>
        <taxon>Basidiomycota</taxon>
        <taxon>Agaricomycotina</taxon>
        <taxon>Agaricomycetes</taxon>
        <taxon>Polyporales</taxon>
        <taxon>Polyporaceae</taxon>
        <taxon>Lentinus</taxon>
    </lineage>
</organism>
<keyword evidence="2" id="KW-1185">Reference proteome</keyword>
<evidence type="ECO:0000313" key="1">
    <source>
        <dbReference type="EMBL" id="RDX44293.1"/>
    </source>
</evidence>
<dbReference type="EMBL" id="KZ857452">
    <property type="protein sequence ID" value="RDX44293.1"/>
    <property type="molecule type" value="Genomic_DNA"/>
</dbReference>
<accession>A0A371CVI6</accession>
<protein>
    <submittedName>
        <fullName evidence="1">Uncharacterized protein</fullName>
    </submittedName>
</protein>
<gene>
    <name evidence="1" type="ORF">OH76DRAFT_1108085</name>
</gene>
<reference evidence="1 2" key="1">
    <citation type="journal article" date="2018" name="Biotechnol. Biofuels">
        <title>Integrative visual omics of the white-rot fungus Polyporus brumalis exposes the biotechnological potential of its oxidative enzymes for delignifying raw plant biomass.</title>
        <authorList>
            <person name="Miyauchi S."/>
            <person name="Rancon A."/>
            <person name="Drula E."/>
            <person name="Hage H."/>
            <person name="Chaduli D."/>
            <person name="Favel A."/>
            <person name="Grisel S."/>
            <person name="Henrissat B."/>
            <person name="Herpoel-Gimbert I."/>
            <person name="Ruiz-Duenas F.J."/>
            <person name="Chevret D."/>
            <person name="Hainaut M."/>
            <person name="Lin J."/>
            <person name="Wang M."/>
            <person name="Pangilinan J."/>
            <person name="Lipzen A."/>
            <person name="Lesage-Meessen L."/>
            <person name="Navarro D."/>
            <person name="Riley R."/>
            <person name="Grigoriev I.V."/>
            <person name="Zhou S."/>
            <person name="Raouche S."/>
            <person name="Rosso M.N."/>
        </authorList>
    </citation>
    <scope>NUCLEOTIDE SEQUENCE [LARGE SCALE GENOMIC DNA]</scope>
    <source>
        <strain evidence="1 2">BRFM 1820</strain>
    </source>
</reference>
<dbReference type="Proteomes" id="UP000256964">
    <property type="component" value="Unassembled WGS sequence"/>
</dbReference>
<name>A0A371CVI6_9APHY</name>